<evidence type="ECO:0000256" key="1">
    <source>
        <dbReference type="SAM" id="MobiDB-lite"/>
    </source>
</evidence>
<keyword evidence="2" id="KW-0732">Signal</keyword>
<keyword evidence="5" id="KW-1185">Reference proteome</keyword>
<name>A0A7Z2VPE9_9BACL</name>
<reference evidence="4 5" key="1">
    <citation type="submission" date="2020-04" db="EMBL/GenBank/DDBJ databases">
        <title>Genome sequencing of novel species.</title>
        <authorList>
            <person name="Heo J."/>
            <person name="Kim S.-J."/>
            <person name="Kim J.-S."/>
            <person name="Hong S.-B."/>
            <person name="Kwon S.-W."/>
        </authorList>
    </citation>
    <scope>NUCLEOTIDE SEQUENCE [LARGE SCALE GENOMIC DNA]</scope>
    <source>
        <strain evidence="4 5">MFER-1</strain>
    </source>
</reference>
<organism evidence="4 5">
    <name type="scientific">Cohnella herbarum</name>
    <dbReference type="NCBI Taxonomy" id="2728023"/>
    <lineage>
        <taxon>Bacteria</taxon>
        <taxon>Bacillati</taxon>
        <taxon>Bacillota</taxon>
        <taxon>Bacilli</taxon>
        <taxon>Bacillales</taxon>
        <taxon>Paenibacillaceae</taxon>
        <taxon>Cohnella</taxon>
    </lineage>
</organism>
<protein>
    <submittedName>
        <fullName evidence="4">ABC transporter substrate-binding protein</fullName>
    </submittedName>
</protein>
<dbReference type="InterPro" id="IPR022627">
    <property type="entry name" value="DUF3502"/>
</dbReference>
<dbReference type="Pfam" id="PF12010">
    <property type="entry name" value="DUF3502"/>
    <property type="match status" value="1"/>
</dbReference>
<dbReference type="Proteomes" id="UP000502248">
    <property type="component" value="Chromosome"/>
</dbReference>
<feature type="domain" description="DUF3502" evidence="3">
    <location>
        <begin position="461"/>
        <end position="528"/>
    </location>
</feature>
<evidence type="ECO:0000256" key="2">
    <source>
        <dbReference type="SAM" id="SignalP"/>
    </source>
</evidence>
<dbReference type="InterPro" id="IPR050490">
    <property type="entry name" value="Bact_solute-bd_prot1"/>
</dbReference>
<feature type="signal peptide" evidence="2">
    <location>
        <begin position="1"/>
        <end position="24"/>
    </location>
</feature>
<sequence>MIKHLKVPALLLALGMTAAIGLSACGNSNNNASPSASPTATTNESNSPSASSSEPATAELQPFEVSIYMPGSPQKDQVVVEERIDELLKDKLPNTKVSLNYIDWSAYLEKTNLMLQTGEPIDLVFAPEWYQFFSNAAKGAFLPLNDDSLAQGNLLSQYGKGISETINPIYLQAPVIAGKLYAIPTNKELAQGRGFAFRKDIVEKYQFDISTVKELKDIEPFLQVIKEKDPNIYPVYSNKQDSVLDWLQDYGYQDLGFGTYINRKVEGSKVISVTSPEYLAIELENDKLLNDWYKKGYLNKNAPTTQEKIDDVRSAGKIWFLSTTTSPGREASFRIKNNSGSGPEHFDWSVVNTQTPLVTTSQATGSQFAIARSSKDPARAMMVLDLLYTDKELLNTVVYGIQDKHYTKVGDNKIKQIADSGYAPGNSWIIGNQLNNYLLDNELDSKYEEYVEFNKTAEQSPLLGFSFNPDPVKTQVASYNTIFTEFKDILRTGSVDPADILKKRNDKLDKAGIDEIVKEMQKQLDEWKIANGK</sequence>
<dbReference type="PROSITE" id="PS51257">
    <property type="entry name" value="PROKAR_LIPOPROTEIN"/>
    <property type="match status" value="1"/>
</dbReference>
<dbReference type="KEGG" id="cheb:HH215_28765"/>
<dbReference type="PANTHER" id="PTHR43649">
    <property type="entry name" value="ARABINOSE-BINDING PROTEIN-RELATED"/>
    <property type="match status" value="1"/>
</dbReference>
<gene>
    <name evidence="4" type="ORF">HH215_28765</name>
</gene>
<feature type="chain" id="PRO_5039445683" evidence="2">
    <location>
        <begin position="25"/>
        <end position="533"/>
    </location>
</feature>
<feature type="region of interest" description="Disordered" evidence="1">
    <location>
        <begin position="30"/>
        <end position="56"/>
    </location>
</feature>
<dbReference type="PANTHER" id="PTHR43649:SF17">
    <property type="entry name" value="ABC TRANSPORTER SOLUTE BINDING PROTEIN-SUGAR TRANSPORT"/>
    <property type="match status" value="1"/>
</dbReference>
<dbReference type="AlphaFoldDB" id="A0A7Z2VPE9"/>
<accession>A0A7Z2VPE9</accession>
<evidence type="ECO:0000259" key="3">
    <source>
        <dbReference type="Pfam" id="PF12010"/>
    </source>
</evidence>
<proteinExistence type="predicted"/>
<evidence type="ECO:0000313" key="5">
    <source>
        <dbReference type="Proteomes" id="UP000502248"/>
    </source>
</evidence>
<dbReference type="Pfam" id="PF01547">
    <property type="entry name" value="SBP_bac_1"/>
    <property type="match status" value="1"/>
</dbReference>
<dbReference type="RefSeq" id="WP_169283015.1">
    <property type="nucleotide sequence ID" value="NZ_CP051680.1"/>
</dbReference>
<dbReference type="InterPro" id="IPR006059">
    <property type="entry name" value="SBP"/>
</dbReference>
<evidence type="ECO:0000313" key="4">
    <source>
        <dbReference type="EMBL" id="QJD86769.1"/>
    </source>
</evidence>
<dbReference type="SUPFAM" id="SSF53850">
    <property type="entry name" value="Periplasmic binding protein-like II"/>
    <property type="match status" value="1"/>
</dbReference>
<dbReference type="Gene3D" id="3.40.190.10">
    <property type="entry name" value="Periplasmic binding protein-like II"/>
    <property type="match status" value="1"/>
</dbReference>
<dbReference type="EMBL" id="CP051680">
    <property type="protein sequence ID" value="QJD86769.1"/>
    <property type="molecule type" value="Genomic_DNA"/>
</dbReference>